<dbReference type="KEGG" id="apal:BN85409530"/>
<comment type="subcellular location">
    <subcellularLocation>
        <location evidence="1 7">Cell membrane</location>
        <topology evidence="1 7">Multi-pass membrane protein</topology>
    </subcellularLocation>
</comment>
<dbReference type="SUPFAM" id="SSF161098">
    <property type="entry name" value="MetI-like"/>
    <property type="match status" value="1"/>
</dbReference>
<dbReference type="GO" id="GO:0005886">
    <property type="term" value="C:plasma membrane"/>
    <property type="evidence" value="ECO:0007669"/>
    <property type="project" value="UniProtKB-SubCell"/>
</dbReference>
<feature type="transmembrane region" description="Helical" evidence="7">
    <location>
        <begin position="138"/>
        <end position="155"/>
    </location>
</feature>
<evidence type="ECO:0000256" key="1">
    <source>
        <dbReference type="ARBA" id="ARBA00004651"/>
    </source>
</evidence>
<feature type="transmembrane region" description="Helical" evidence="7">
    <location>
        <begin position="105"/>
        <end position="132"/>
    </location>
</feature>
<sequence>MPLYFFRVIVYTVLILITLGIIFIFYTLIINSTRAHTEIQQGFSLLPGKSFISNFRNLLDDHNMFVLSGLKNSFIIAFSTAILTTYFSALAAYGIHMYKFKGRTFFYFFMLAVIMVPSSIASIGLVTMLYSINWTDNFWVIIIPAIASPTTFFFMKQYLESTLPKEIVEAARVDGSSEFRTFNQIVLPVLKPALAVQFIFSFVASWNNLFLPGLIIQSGNKRTVPIIISLLGNSDPKTFDLGKIYMLMLLAIIPMLIIYLIFSKKIIKGVTLGSVKG</sequence>
<evidence type="ECO:0000313" key="10">
    <source>
        <dbReference type="Proteomes" id="UP000032740"/>
    </source>
</evidence>
<dbReference type="HOGENOM" id="CLU_016047_1_1_14"/>
<dbReference type="STRING" id="1318466.BN85409530"/>
<gene>
    <name evidence="9" type="ORF">BN85409530</name>
</gene>
<evidence type="ECO:0000256" key="7">
    <source>
        <dbReference type="RuleBase" id="RU363032"/>
    </source>
</evidence>
<dbReference type="InterPro" id="IPR035906">
    <property type="entry name" value="MetI-like_sf"/>
</dbReference>
<dbReference type="AlphaFoldDB" id="U4KQE1"/>
<evidence type="ECO:0000256" key="4">
    <source>
        <dbReference type="ARBA" id="ARBA00022692"/>
    </source>
</evidence>
<dbReference type="GO" id="GO:0055085">
    <property type="term" value="P:transmembrane transport"/>
    <property type="evidence" value="ECO:0007669"/>
    <property type="project" value="InterPro"/>
</dbReference>
<feature type="domain" description="ABC transmembrane type-1" evidence="8">
    <location>
        <begin position="70"/>
        <end position="262"/>
    </location>
</feature>
<keyword evidence="2 7" id="KW-0813">Transport</keyword>
<dbReference type="Gene3D" id="1.10.3720.10">
    <property type="entry name" value="MetI-like"/>
    <property type="match status" value="1"/>
</dbReference>
<feature type="transmembrane region" description="Helical" evidence="7">
    <location>
        <begin position="9"/>
        <end position="29"/>
    </location>
</feature>
<proteinExistence type="inferred from homology"/>
<keyword evidence="10" id="KW-1185">Reference proteome</keyword>
<dbReference type="CDD" id="cd06261">
    <property type="entry name" value="TM_PBP2"/>
    <property type="match status" value="1"/>
</dbReference>
<accession>U4KQE1</accession>
<keyword evidence="3" id="KW-1003">Cell membrane</keyword>
<evidence type="ECO:0000256" key="6">
    <source>
        <dbReference type="ARBA" id="ARBA00023136"/>
    </source>
</evidence>
<feature type="transmembrane region" description="Helical" evidence="7">
    <location>
        <begin position="244"/>
        <end position="262"/>
    </location>
</feature>
<dbReference type="InterPro" id="IPR000515">
    <property type="entry name" value="MetI-like"/>
</dbReference>
<dbReference type="RefSeq" id="WP_026660378.1">
    <property type="nucleotide sequence ID" value="NC_022538.1"/>
</dbReference>
<comment type="similarity">
    <text evidence="7">Belongs to the binding-protein-dependent transport system permease family.</text>
</comment>
<name>U4KQE1_ALTPJ</name>
<reference evidence="9 10" key="1">
    <citation type="journal article" date="2013" name="J. Mol. Microbiol. Biotechnol.">
        <title>Analysis of the Complete Genomes of Acholeplasma brassicae , A. palmae and A. laidlawii and Their Comparison to the Obligate Parasites from ' Candidatus Phytoplasma'.</title>
        <authorList>
            <person name="Kube M."/>
            <person name="Siewert C."/>
            <person name="Migdoll A.M."/>
            <person name="Duduk B."/>
            <person name="Holz S."/>
            <person name="Rabus R."/>
            <person name="Seemuller E."/>
            <person name="Mitrovic J."/>
            <person name="Muller I."/>
            <person name="Buttner C."/>
            <person name="Reinhardt R."/>
        </authorList>
    </citation>
    <scope>NUCLEOTIDE SEQUENCE [LARGE SCALE GENOMIC DNA]</scope>
    <source>
        <strain evidence="9 10">J233</strain>
    </source>
</reference>
<evidence type="ECO:0000256" key="3">
    <source>
        <dbReference type="ARBA" id="ARBA00022475"/>
    </source>
</evidence>
<evidence type="ECO:0000256" key="2">
    <source>
        <dbReference type="ARBA" id="ARBA00022448"/>
    </source>
</evidence>
<dbReference type="PANTHER" id="PTHR43744:SF2">
    <property type="entry name" value="ARABINOOLIGOSACCHARIDES TRANSPORT SYSTEM PERMEASE PROTEIN ARAQ"/>
    <property type="match status" value="1"/>
</dbReference>
<evidence type="ECO:0000313" key="9">
    <source>
        <dbReference type="EMBL" id="CCV64530.1"/>
    </source>
</evidence>
<keyword evidence="4 7" id="KW-0812">Transmembrane</keyword>
<keyword evidence="6 7" id="KW-0472">Membrane</keyword>
<evidence type="ECO:0000259" key="8">
    <source>
        <dbReference type="PROSITE" id="PS50928"/>
    </source>
</evidence>
<dbReference type="PROSITE" id="PS50928">
    <property type="entry name" value="ABC_TM1"/>
    <property type="match status" value="1"/>
</dbReference>
<evidence type="ECO:0000256" key="5">
    <source>
        <dbReference type="ARBA" id="ARBA00022989"/>
    </source>
</evidence>
<feature type="transmembrane region" description="Helical" evidence="7">
    <location>
        <begin position="74"/>
        <end position="93"/>
    </location>
</feature>
<dbReference type="PANTHER" id="PTHR43744">
    <property type="entry name" value="ABC TRANSPORTER PERMEASE PROTEIN MG189-RELATED-RELATED"/>
    <property type="match status" value="1"/>
</dbReference>
<organism evidence="9 10">
    <name type="scientific">Alteracholeplasma palmae (strain ATCC 49389 / J233)</name>
    <name type="common">Acholeplasma palmae</name>
    <dbReference type="NCBI Taxonomy" id="1318466"/>
    <lineage>
        <taxon>Bacteria</taxon>
        <taxon>Bacillati</taxon>
        <taxon>Mycoplasmatota</taxon>
        <taxon>Mollicutes</taxon>
        <taxon>Acholeplasmatales</taxon>
        <taxon>Acholeplasmataceae</taxon>
        <taxon>Acholeplasma</taxon>
    </lineage>
</organism>
<dbReference type="Proteomes" id="UP000032740">
    <property type="component" value="Chromosome"/>
</dbReference>
<protein>
    <submittedName>
        <fullName evidence="9">ABC-type transport system, permease component</fullName>
    </submittedName>
</protein>
<dbReference type="Pfam" id="PF00528">
    <property type="entry name" value="BPD_transp_1"/>
    <property type="match status" value="1"/>
</dbReference>
<keyword evidence="5 7" id="KW-1133">Transmembrane helix</keyword>
<dbReference type="EMBL" id="FO681347">
    <property type="protein sequence ID" value="CCV64530.1"/>
    <property type="molecule type" value="Genomic_DNA"/>
</dbReference>